<protein>
    <submittedName>
        <fullName evidence="2">Uncharacterized protein</fullName>
    </submittedName>
</protein>
<gene>
    <name evidence="2" type="ORF">CHS0354_020859</name>
</gene>
<evidence type="ECO:0000256" key="1">
    <source>
        <dbReference type="SAM" id="SignalP"/>
    </source>
</evidence>
<dbReference type="EMBL" id="JAEAOA010001276">
    <property type="protein sequence ID" value="KAK3590882.1"/>
    <property type="molecule type" value="Genomic_DNA"/>
</dbReference>
<keyword evidence="3" id="KW-1185">Reference proteome</keyword>
<evidence type="ECO:0000313" key="2">
    <source>
        <dbReference type="EMBL" id="KAK3590882.1"/>
    </source>
</evidence>
<feature type="signal peptide" evidence="1">
    <location>
        <begin position="1"/>
        <end position="19"/>
    </location>
</feature>
<reference evidence="2" key="2">
    <citation type="journal article" date="2021" name="Genome Biol. Evol.">
        <title>Developing a high-quality reference genome for a parasitic bivalve with doubly uniparental inheritance (Bivalvia: Unionida).</title>
        <authorList>
            <person name="Smith C.H."/>
        </authorList>
    </citation>
    <scope>NUCLEOTIDE SEQUENCE</scope>
    <source>
        <strain evidence="2">CHS0354</strain>
        <tissue evidence="2">Mantle</tissue>
    </source>
</reference>
<evidence type="ECO:0000313" key="3">
    <source>
        <dbReference type="Proteomes" id="UP001195483"/>
    </source>
</evidence>
<reference evidence="2" key="3">
    <citation type="submission" date="2023-05" db="EMBL/GenBank/DDBJ databases">
        <authorList>
            <person name="Smith C.H."/>
        </authorList>
    </citation>
    <scope>NUCLEOTIDE SEQUENCE</scope>
    <source>
        <strain evidence="2">CHS0354</strain>
        <tissue evidence="2">Mantle</tissue>
    </source>
</reference>
<sequence>MEFVTTMFAFFMLFGIVHAKEREPKIYARGANATIHIEELEIDEKNTLEITFSGFISKQHVTNVMLYAPMKNQRDNISINTIYKGRIEMIKIEKSSLRFLLLNVDFVDSGNYTVAIDSQRKGATSIFVPRHRLLGNNTESMVVHFTCNITYLSSIKIEMMISKQNFYVLKYDVKRRNCTEEGNLYRNRIENCVLKGSNFSFTIRKITFVDMGMYVAWDDKDILMDSVIVEFEGNNTASNPGKRNTNFSSLLIPNLSGSGEEPCK</sequence>
<feature type="chain" id="PRO_5041916174" evidence="1">
    <location>
        <begin position="20"/>
        <end position="264"/>
    </location>
</feature>
<dbReference type="Proteomes" id="UP001195483">
    <property type="component" value="Unassembled WGS sequence"/>
</dbReference>
<comment type="caution">
    <text evidence="2">The sequence shown here is derived from an EMBL/GenBank/DDBJ whole genome shotgun (WGS) entry which is preliminary data.</text>
</comment>
<keyword evidence="1" id="KW-0732">Signal</keyword>
<accession>A0AAE0VVN0</accession>
<reference evidence="2" key="1">
    <citation type="journal article" date="2021" name="Genome Biol. Evol.">
        <title>A High-Quality Reference Genome for a Parasitic Bivalve with Doubly Uniparental Inheritance (Bivalvia: Unionida).</title>
        <authorList>
            <person name="Smith C.H."/>
        </authorList>
    </citation>
    <scope>NUCLEOTIDE SEQUENCE</scope>
    <source>
        <strain evidence="2">CHS0354</strain>
    </source>
</reference>
<dbReference type="AlphaFoldDB" id="A0AAE0VVN0"/>
<organism evidence="2 3">
    <name type="scientific">Potamilus streckersoni</name>
    <dbReference type="NCBI Taxonomy" id="2493646"/>
    <lineage>
        <taxon>Eukaryota</taxon>
        <taxon>Metazoa</taxon>
        <taxon>Spiralia</taxon>
        <taxon>Lophotrochozoa</taxon>
        <taxon>Mollusca</taxon>
        <taxon>Bivalvia</taxon>
        <taxon>Autobranchia</taxon>
        <taxon>Heteroconchia</taxon>
        <taxon>Palaeoheterodonta</taxon>
        <taxon>Unionida</taxon>
        <taxon>Unionoidea</taxon>
        <taxon>Unionidae</taxon>
        <taxon>Ambleminae</taxon>
        <taxon>Lampsilini</taxon>
        <taxon>Potamilus</taxon>
    </lineage>
</organism>
<proteinExistence type="predicted"/>
<name>A0AAE0VVN0_9BIVA</name>